<evidence type="ECO:0000313" key="10">
    <source>
        <dbReference type="Proteomes" id="UP000195781"/>
    </source>
</evidence>
<comment type="caution">
    <text evidence="9">The sequence shown here is derived from an EMBL/GenBank/DDBJ whole genome shotgun (WGS) entry which is preliminary data.</text>
</comment>
<evidence type="ECO:0000256" key="2">
    <source>
        <dbReference type="ARBA" id="ARBA00022448"/>
    </source>
</evidence>
<evidence type="ECO:0000256" key="3">
    <source>
        <dbReference type="ARBA" id="ARBA00022490"/>
    </source>
</evidence>
<dbReference type="CDD" id="cd00001">
    <property type="entry name" value="PTS_IIB_man"/>
    <property type="match status" value="1"/>
</dbReference>
<keyword evidence="10" id="KW-1185">Reference proteome</keyword>
<accession>A0A1Y3XRY1</accession>
<dbReference type="EMBL" id="NFIE01000022">
    <property type="protein sequence ID" value="OUN85939.1"/>
    <property type="molecule type" value="Genomic_DNA"/>
</dbReference>
<dbReference type="AlphaFoldDB" id="A0A1Y3XRY1"/>
<reference evidence="10" key="1">
    <citation type="submission" date="2017-04" db="EMBL/GenBank/DDBJ databases">
        <title>Function of individual gut microbiota members based on whole genome sequencing of pure cultures obtained from chicken caecum.</title>
        <authorList>
            <person name="Medvecky M."/>
            <person name="Cejkova D."/>
            <person name="Polansky O."/>
            <person name="Karasova D."/>
            <person name="Kubasova T."/>
            <person name="Cizek A."/>
            <person name="Rychlik I."/>
        </authorList>
    </citation>
    <scope>NUCLEOTIDE SEQUENCE [LARGE SCALE GENOMIC DNA]</scope>
    <source>
        <strain evidence="10">An5</strain>
    </source>
</reference>
<evidence type="ECO:0000256" key="6">
    <source>
        <dbReference type="ARBA" id="ARBA00022683"/>
    </source>
</evidence>
<dbReference type="InterPro" id="IPR004720">
    <property type="entry name" value="PTS_IIB_sorbose-sp"/>
</dbReference>
<keyword evidence="2" id="KW-0813">Transport</keyword>
<evidence type="ECO:0000256" key="7">
    <source>
        <dbReference type="ARBA" id="ARBA00022777"/>
    </source>
</evidence>
<dbReference type="GO" id="GO:0016301">
    <property type="term" value="F:kinase activity"/>
    <property type="evidence" value="ECO:0007669"/>
    <property type="project" value="UniProtKB-KW"/>
</dbReference>
<organism evidence="9 10">
    <name type="scientific">[Collinsella] massiliensis</name>
    <dbReference type="NCBI Taxonomy" id="1232426"/>
    <lineage>
        <taxon>Bacteria</taxon>
        <taxon>Bacillati</taxon>
        <taxon>Actinomycetota</taxon>
        <taxon>Coriobacteriia</taxon>
        <taxon>Coriobacteriales</taxon>
        <taxon>Coriobacteriaceae</taxon>
        <taxon>Enorma</taxon>
    </lineage>
</organism>
<dbReference type="GO" id="GO:0005737">
    <property type="term" value="C:cytoplasm"/>
    <property type="evidence" value="ECO:0007669"/>
    <property type="project" value="UniProtKB-SubCell"/>
</dbReference>
<gene>
    <name evidence="9" type="ORF">B5G02_08940</name>
</gene>
<evidence type="ECO:0000313" key="9">
    <source>
        <dbReference type="EMBL" id="OUN85939.1"/>
    </source>
</evidence>
<dbReference type="SUPFAM" id="SSF52728">
    <property type="entry name" value="PTS IIb component"/>
    <property type="match status" value="1"/>
</dbReference>
<dbReference type="PROSITE" id="PS51101">
    <property type="entry name" value="PTS_EIIB_TYPE_4"/>
    <property type="match status" value="1"/>
</dbReference>
<feature type="domain" description="PTS EIIB type-4" evidence="8">
    <location>
        <begin position="1"/>
        <end position="157"/>
    </location>
</feature>
<evidence type="ECO:0000256" key="4">
    <source>
        <dbReference type="ARBA" id="ARBA00022597"/>
    </source>
</evidence>
<dbReference type="GO" id="GO:0008982">
    <property type="term" value="F:protein-N(PI)-phosphohistidine-sugar phosphotransferase activity"/>
    <property type="evidence" value="ECO:0007669"/>
    <property type="project" value="InterPro"/>
</dbReference>
<name>A0A1Y3XRY1_9ACTN</name>
<dbReference type="Pfam" id="PF03830">
    <property type="entry name" value="PTSIIB_sorb"/>
    <property type="match status" value="1"/>
</dbReference>
<keyword evidence="5" id="KW-0808">Transferase</keyword>
<sequence length="157" mass="17467">MIKMTRVDHRLLHGQVAFTWIKAVGADCILIANDAVAKDELRMAVLKMAKPQGTKLVMKSVDDSIKALISGVTDKYNLFIITESIEDVWRLCRAVPQIREVNIGGVKPEDGKRQISKAVFVSDEECARIRDLVDDGVHVFVQMTPSDESDEAMKLIG</sequence>
<dbReference type="RefSeq" id="WP_019239485.1">
    <property type="nucleotide sequence ID" value="NZ_CABKRW010000063.1"/>
</dbReference>
<evidence type="ECO:0000256" key="5">
    <source>
        <dbReference type="ARBA" id="ARBA00022679"/>
    </source>
</evidence>
<dbReference type="OrthoDB" id="9788818at2"/>
<keyword evidence="6" id="KW-0598">Phosphotransferase system</keyword>
<keyword evidence="7" id="KW-0418">Kinase</keyword>
<protein>
    <submittedName>
        <fullName evidence="9">PTS mannose/fructose/sorbose transporter subunit IIB</fullName>
    </submittedName>
</protein>
<keyword evidence="4" id="KW-0762">Sugar transport</keyword>
<evidence type="ECO:0000259" key="8">
    <source>
        <dbReference type="PROSITE" id="PS51101"/>
    </source>
</evidence>
<dbReference type="GO" id="GO:0009401">
    <property type="term" value="P:phosphoenolpyruvate-dependent sugar phosphotransferase system"/>
    <property type="evidence" value="ECO:0007669"/>
    <property type="project" value="UniProtKB-KW"/>
</dbReference>
<proteinExistence type="predicted"/>
<dbReference type="InterPro" id="IPR036667">
    <property type="entry name" value="PTS_IIB_sorbose-sp_sf"/>
</dbReference>
<keyword evidence="3" id="KW-0963">Cytoplasm</keyword>
<evidence type="ECO:0000256" key="1">
    <source>
        <dbReference type="ARBA" id="ARBA00004496"/>
    </source>
</evidence>
<comment type="subcellular location">
    <subcellularLocation>
        <location evidence="1">Cytoplasm</location>
    </subcellularLocation>
</comment>
<dbReference type="Gene3D" id="3.40.35.10">
    <property type="entry name" value="Phosphotransferase system, sorbose subfamily IIB component"/>
    <property type="match status" value="1"/>
</dbReference>
<dbReference type="Proteomes" id="UP000195781">
    <property type="component" value="Unassembled WGS sequence"/>
</dbReference>